<dbReference type="EMBL" id="KN823040">
    <property type="protein sequence ID" value="KIO25535.1"/>
    <property type="molecule type" value="Genomic_DNA"/>
</dbReference>
<evidence type="ECO:0000313" key="2">
    <source>
        <dbReference type="EMBL" id="KIO25535.1"/>
    </source>
</evidence>
<proteinExistence type="predicted"/>
<reference evidence="2 3" key="1">
    <citation type="submission" date="2014-04" db="EMBL/GenBank/DDBJ databases">
        <authorList>
            <consortium name="DOE Joint Genome Institute"/>
            <person name="Kuo A."/>
            <person name="Girlanda M."/>
            <person name="Perotto S."/>
            <person name="Kohler A."/>
            <person name="Nagy L.G."/>
            <person name="Floudas D."/>
            <person name="Copeland A."/>
            <person name="Barry K.W."/>
            <person name="Cichocki N."/>
            <person name="Veneault-Fourrey C."/>
            <person name="LaButti K."/>
            <person name="Lindquist E.A."/>
            <person name="Lipzen A."/>
            <person name="Lundell T."/>
            <person name="Morin E."/>
            <person name="Murat C."/>
            <person name="Sun H."/>
            <person name="Tunlid A."/>
            <person name="Henrissat B."/>
            <person name="Grigoriev I.V."/>
            <person name="Hibbett D.S."/>
            <person name="Martin F."/>
            <person name="Nordberg H.P."/>
            <person name="Cantor M.N."/>
            <person name="Hua S.X."/>
        </authorList>
    </citation>
    <scope>NUCLEOTIDE SEQUENCE [LARGE SCALE GENOMIC DNA]</scope>
    <source>
        <strain evidence="2 3">MUT 4182</strain>
    </source>
</reference>
<keyword evidence="3" id="KW-1185">Reference proteome</keyword>
<name>A0A0C3Q7G1_9AGAM</name>
<dbReference type="AlphaFoldDB" id="A0A0C3Q7G1"/>
<gene>
    <name evidence="2" type="ORF">M407DRAFT_244055</name>
</gene>
<accession>A0A0C3Q7G1</accession>
<dbReference type="HOGENOM" id="CLU_2591559_0_0_1"/>
<feature type="region of interest" description="Disordered" evidence="1">
    <location>
        <begin position="44"/>
        <end position="63"/>
    </location>
</feature>
<protein>
    <submittedName>
        <fullName evidence="2">Uncharacterized protein</fullName>
    </submittedName>
</protein>
<organism evidence="2 3">
    <name type="scientific">Tulasnella calospora MUT 4182</name>
    <dbReference type="NCBI Taxonomy" id="1051891"/>
    <lineage>
        <taxon>Eukaryota</taxon>
        <taxon>Fungi</taxon>
        <taxon>Dikarya</taxon>
        <taxon>Basidiomycota</taxon>
        <taxon>Agaricomycotina</taxon>
        <taxon>Agaricomycetes</taxon>
        <taxon>Cantharellales</taxon>
        <taxon>Tulasnellaceae</taxon>
        <taxon>Tulasnella</taxon>
    </lineage>
</organism>
<sequence length="80" mass="9170">MRQSTEISCSAQRVYIVRRECEAERIEEMTNRTEATLLTRPSVHNTTTPRLQKEGRQQARSRDALAGQLLARVDQARSNV</sequence>
<evidence type="ECO:0000313" key="3">
    <source>
        <dbReference type="Proteomes" id="UP000054248"/>
    </source>
</evidence>
<reference evidence="3" key="2">
    <citation type="submission" date="2015-01" db="EMBL/GenBank/DDBJ databases">
        <title>Evolutionary Origins and Diversification of the Mycorrhizal Mutualists.</title>
        <authorList>
            <consortium name="DOE Joint Genome Institute"/>
            <consortium name="Mycorrhizal Genomics Consortium"/>
            <person name="Kohler A."/>
            <person name="Kuo A."/>
            <person name="Nagy L.G."/>
            <person name="Floudas D."/>
            <person name="Copeland A."/>
            <person name="Barry K.W."/>
            <person name="Cichocki N."/>
            <person name="Veneault-Fourrey C."/>
            <person name="LaButti K."/>
            <person name="Lindquist E.A."/>
            <person name="Lipzen A."/>
            <person name="Lundell T."/>
            <person name="Morin E."/>
            <person name="Murat C."/>
            <person name="Riley R."/>
            <person name="Ohm R."/>
            <person name="Sun H."/>
            <person name="Tunlid A."/>
            <person name="Henrissat B."/>
            <person name="Grigoriev I.V."/>
            <person name="Hibbett D.S."/>
            <person name="Martin F."/>
        </authorList>
    </citation>
    <scope>NUCLEOTIDE SEQUENCE [LARGE SCALE GENOMIC DNA]</scope>
    <source>
        <strain evidence="3">MUT 4182</strain>
    </source>
</reference>
<dbReference type="Proteomes" id="UP000054248">
    <property type="component" value="Unassembled WGS sequence"/>
</dbReference>
<feature type="compositionally biased region" description="Basic and acidic residues" evidence="1">
    <location>
        <begin position="51"/>
        <end position="63"/>
    </location>
</feature>
<evidence type="ECO:0000256" key="1">
    <source>
        <dbReference type="SAM" id="MobiDB-lite"/>
    </source>
</evidence>